<proteinExistence type="inferred from homology"/>
<evidence type="ECO:0000259" key="8">
    <source>
        <dbReference type="Pfam" id="PF01757"/>
    </source>
</evidence>
<sequence>MVDTFRGLAILEVVTHHASGMALRYVEAGSAVYLELLVLNRTLHFAVPAFLFVAAVLLTRSLLRQTDWRRYFLRRVTRGP</sequence>
<protein>
    <recommendedName>
        <fullName evidence="8">Acyltransferase 3 domain-containing protein</fullName>
    </recommendedName>
</protein>
<comment type="caution">
    <text evidence="9">The sequence shown here is derived from an EMBL/GenBank/DDBJ whole genome shotgun (WGS) entry which is preliminary data.</text>
</comment>
<evidence type="ECO:0000256" key="5">
    <source>
        <dbReference type="ARBA" id="ARBA00022989"/>
    </source>
</evidence>
<evidence type="ECO:0000256" key="1">
    <source>
        <dbReference type="ARBA" id="ARBA00004651"/>
    </source>
</evidence>
<dbReference type="InterPro" id="IPR002656">
    <property type="entry name" value="Acyl_transf_3_dom"/>
</dbReference>
<keyword evidence="10" id="KW-1185">Reference proteome</keyword>
<evidence type="ECO:0000256" key="3">
    <source>
        <dbReference type="ARBA" id="ARBA00022475"/>
    </source>
</evidence>
<feature type="domain" description="Acyltransferase 3" evidence="8">
    <location>
        <begin position="2"/>
        <end position="78"/>
    </location>
</feature>
<comment type="similarity">
    <text evidence="2">Belongs to the acyltransferase 3 family.</text>
</comment>
<evidence type="ECO:0000313" key="10">
    <source>
        <dbReference type="Proteomes" id="UP001458946"/>
    </source>
</evidence>
<comment type="subcellular location">
    <subcellularLocation>
        <location evidence="1">Cell membrane</location>
        <topology evidence="1">Multi-pass membrane protein</topology>
    </subcellularLocation>
</comment>
<accession>A0ABP9V6Q4</accession>
<organism evidence="9 10">
    <name type="scientific">Deinococcus xinjiangensis</name>
    <dbReference type="NCBI Taxonomy" id="457454"/>
    <lineage>
        <taxon>Bacteria</taxon>
        <taxon>Thermotogati</taxon>
        <taxon>Deinococcota</taxon>
        <taxon>Deinococci</taxon>
        <taxon>Deinococcales</taxon>
        <taxon>Deinococcaceae</taxon>
        <taxon>Deinococcus</taxon>
    </lineage>
</organism>
<name>A0ABP9V6Q4_9DEIO</name>
<dbReference type="EMBL" id="BAABRN010000005">
    <property type="protein sequence ID" value="GAA5500957.1"/>
    <property type="molecule type" value="Genomic_DNA"/>
</dbReference>
<evidence type="ECO:0000256" key="7">
    <source>
        <dbReference type="SAM" id="Phobius"/>
    </source>
</evidence>
<gene>
    <name evidence="9" type="ORF">Dxin01_00685</name>
</gene>
<keyword evidence="6 7" id="KW-0472">Membrane</keyword>
<dbReference type="Pfam" id="PF01757">
    <property type="entry name" value="Acyl_transf_3"/>
    <property type="match status" value="1"/>
</dbReference>
<feature type="transmembrane region" description="Helical" evidence="7">
    <location>
        <begin position="43"/>
        <end position="63"/>
    </location>
</feature>
<reference evidence="9 10" key="1">
    <citation type="submission" date="2024-02" db="EMBL/GenBank/DDBJ databases">
        <title>Deinococcus xinjiangensis NBRC 107630.</title>
        <authorList>
            <person name="Ichikawa N."/>
            <person name="Katano-Makiyama Y."/>
            <person name="Hidaka K."/>
        </authorList>
    </citation>
    <scope>NUCLEOTIDE SEQUENCE [LARGE SCALE GENOMIC DNA]</scope>
    <source>
        <strain evidence="9 10">NBRC 107630</strain>
    </source>
</reference>
<evidence type="ECO:0000256" key="6">
    <source>
        <dbReference type="ARBA" id="ARBA00023136"/>
    </source>
</evidence>
<evidence type="ECO:0000256" key="4">
    <source>
        <dbReference type="ARBA" id="ARBA00022692"/>
    </source>
</evidence>
<keyword evidence="3" id="KW-1003">Cell membrane</keyword>
<dbReference type="PANTHER" id="PTHR40074:SF2">
    <property type="entry name" value="O-ACETYLTRANSFERASE WECH"/>
    <property type="match status" value="1"/>
</dbReference>
<dbReference type="Proteomes" id="UP001458946">
    <property type="component" value="Unassembled WGS sequence"/>
</dbReference>
<evidence type="ECO:0000256" key="2">
    <source>
        <dbReference type="ARBA" id="ARBA00007400"/>
    </source>
</evidence>
<keyword evidence="5 7" id="KW-1133">Transmembrane helix</keyword>
<dbReference type="PANTHER" id="PTHR40074">
    <property type="entry name" value="O-ACETYLTRANSFERASE WECH"/>
    <property type="match status" value="1"/>
</dbReference>
<keyword evidence="4 7" id="KW-0812">Transmembrane</keyword>
<evidence type="ECO:0000313" key="9">
    <source>
        <dbReference type="EMBL" id="GAA5500957.1"/>
    </source>
</evidence>